<dbReference type="Proteomes" id="UP000018211">
    <property type="component" value="Unassembled WGS sequence"/>
</dbReference>
<proteinExistence type="predicted"/>
<evidence type="ECO:0008006" key="3">
    <source>
        <dbReference type="Google" id="ProtNLM"/>
    </source>
</evidence>
<evidence type="ECO:0000313" key="2">
    <source>
        <dbReference type="Proteomes" id="UP000018211"/>
    </source>
</evidence>
<organism evidence="1 2">
    <name type="scientific">Vibrio nigripulchritudo SOn1</name>
    <dbReference type="NCBI Taxonomy" id="1238450"/>
    <lineage>
        <taxon>Bacteria</taxon>
        <taxon>Pseudomonadati</taxon>
        <taxon>Pseudomonadota</taxon>
        <taxon>Gammaproteobacteria</taxon>
        <taxon>Vibrionales</taxon>
        <taxon>Vibrionaceae</taxon>
        <taxon>Vibrio</taxon>
    </lineage>
</organism>
<sequence>MRNLPVPTTNDKVKYRSFIRTKRQPVKGRLTRVRAKVRKRYDEYITKAHRLENIDQSRIFGVCDDALVKCYTDSNTKTMLSLREEILYPDLDNFDECPFCGINEPKTLDHYLPKELFPEFSIFSRNLIPICGVCNSDYKRSQWIENGKRLFLHSYYDYFPDDYCFNLNVQVGAKVFLEFEVNNIKSDKYFTNLFTNHFDKLALNKRFIRKAASEIIRKRSSFNRVFNKNNSALELSRTLQNEATNLEHEYSKNHWKPVLYRGLAKSNDFCNGGFLKQVVQ</sequence>
<gene>
    <name evidence="1" type="ORF">VIBNISOn1_570007</name>
</gene>
<dbReference type="EMBL" id="CAOF01000150">
    <property type="protein sequence ID" value="CCO48617.1"/>
    <property type="molecule type" value="Genomic_DNA"/>
</dbReference>
<protein>
    <recommendedName>
        <fullName evidence="3">HNH endonuclease</fullName>
    </recommendedName>
</protein>
<accession>A0AAV2VVA3</accession>
<name>A0AAV2VVA3_9VIBR</name>
<comment type="caution">
    <text evidence="1">The sequence shown here is derived from an EMBL/GenBank/DDBJ whole genome shotgun (WGS) entry which is preliminary data.</text>
</comment>
<reference evidence="1 2" key="1">
    <citation type="journal article" date="2013" name="ISME J.">
        <title>Comparative genomics of pathogenic lineages of Vibrio nigripulchritudo identifies virulence-associated traits.</title>
        <authorList>
            <person name="Goudenege D."/>
            <person name="Labreuche Y."/>
            <person name="Krin E."/>
            <person name="Ansquer D."/>
            <person name="Mangenot S."/>
            <person name="Calteau A."/>
            <person name="Medigue C."/>
            <person name="Mazel D."/>
            <person name="Polz M.F."/>
            <person name="Le Roux F."/>
        </authorList>
    </citation>
    <scope>NUCLEOTIDE SEQUENCE [LARGE SCALE GENOMIC DNA]</scope>
    <source>
        <strain evidence="1 2">SOn1</strain>
    </source>
</reference>
<evidence type="ECO:0000313" key="1">
    <source>
        <dbReference type="EMBL" id="CCO48617.1"/>
    </source>
</evidence>
<dbReference type="RefSeq" id="WP_022613048.1">
    <property type="nucleotide sequence ID" value="NZ_LK391965.1"/>
</dbReference>
<dbReference type="AlphaFoldDB" id="A0AAV2VVA3"/>